<dbReference type="AlphaFoldDB" id="A0A6S7DIF8"/>
<dbReference type="Pfam" id="PF20629">
    <property type="entry name" value="GD_AH_C"/>
    <property type="match status" value="1"/>
</dbReference>
<keyword evidence="3" id="KW-1185">Reference proteome</keyword>
<protein>
    <recommendedName>
        <fullName evidence="1">D-galactarate/Altronate dehydratase C-terminal domain-containing protein</fullName>
    </recommendedName>
</protein>
<evidence type="ECO:0000313" key="2">
    <source>
        <dbReference type="EMBL" id="CAB3808932.1"/>
    </source>
</evidence>
<dbReference type="Proteomes" id="UP000494365">
    <property type="component" value="Unassembled WGS sequence"/>
</dbReference>
<gene>
    <name evidence="2" type="ORF">LMG28614_06911</name>
</gene>
<reference evidence="2 3" key="1">
    <citation type="submission" date="2020-04" db="EMBL/GenBank/DDBJ databases">
        <authorList>
            <person name="De Canck E."/>
        </authorList>
    </citation>
    <scope>NUCLEOTIDE SEQUENCE [LARGE SCALE GENOMIC DNA]</scope>
    <source>
        <strain evidence="2 3">LMG 28614</strain>
    </source>
</reference>
<accession>A0A6S7DIF8</accession>
<evidence type="ECO:0000313" key="3">
    <source>
        <dbReference type="Proteomes" id="UP000494365"/>
    </source>
</evidence>
<proteinExistence type="predicted"/>
<organism evidence="2 3">
    <name type="scientific">Paraburkholderia ultramafica</name>
    <dbReference type="NCBI Taxonomy" id="1544867"/>
    <lineage>
        <taxon>Bacteria</taxon>
        <taxon>Pseudomonadati</taxon>
        <taxon>Pseudomonadota</taxon>
        <taxon>Betaproteobacteria</taxon>
        <taxon>Burkholderiales</taxon>
        <taxon>Burkholderiaceae</taxon>
        <taxon>Paraburkholderia</taxon>
    </lineage>
</organism>
<evidence type="ECO:0000259" key="1">
    <source>
        <dbReference type="Pfam" id="PF20629"/>
    </source>
</evidence>
<feature type="domain" description="D-galactarate/Altronate dehydratase C-terminal" evidence="1">
    <location>
        <begin position="87"/>
        <end position="126"/>
    </location>
</feature>
<name>A0A6S7DIF8_9BURK</name>
<dbReference type="EMBL" id="CADIKK010000064">
    <property type="protein sequence ID" value="CAB3808932.1"/>
    <property type="molecule type" value="Genomic_DNA"/>
</dbReference>
<sequence length="128" mass="13943">MHLLTDSKVRGAPSRGFVQQGIRPVGCGRNQAVLTQTALPKLFHGFTRLAMTTPSRFCDSSRRVSSRAPMQRLMREICAPTSARLPLGGLAKGGSTNLIEVYEYAQPVRARGLVFMDTPGPKLECARA</sequence>
<dbReference type="InterPro" id="IPR048332">
    <property type="entry name" value="GD_AH_C"/>
</dbReference>